<dbReference type="Gene3D" id="2.10.60.10">
    <property type="entry name" value="CD59"/>
    <property type="match status" value="1"/>
</dbReference>
<evidence type="ECO:0000256" key="15">
    <source>
        <dbReference type="PIRSR" id="PIRSR037393-3"/>
    </source>
</evidence>
<feature type="disulfide bond" evidence="15">
    <location>
        <begin position="115"/>
        <end position="120"/>
    </location>
</feature>
<name>A0A1S3IPV1_LINAN</name>
<dbReference type="InterPro" id="IPR008271">
    <property type="entry name" value="Ser/Thr_kinase_AS"/>
</dbReference>
<dbReference type="PRINTS" id="PR00653">
    <property type="entry name" value="ACTIVIN2R"/>
</dbReference>
<evidence type="ECO:0000256" key="4">
    <source>
        <dbReference type="ARBA" id="ARBA00022679"/>
    </source>
</evidence>
<keyword evidence="10 16" id="KW-1133">Transmembrane helix</keyword>
<evidence type="ECO:0000256" key="16">
    <source>
        <dbReference type="RuleBase" id="RU361271"/>
    </source>
</evidence>
<reference evidence="19" key="1">
    <citation type="submission" date="2025-08" db="UniProtKB">
        <authorList>
            <consortium name="RefSeq"/>
        </authorList>
    </citation>
    <scope>IDENTIFICATION</scope>
    <source>
        <tissue evidence="19">Gonads</tissue>
    </source>
</reference>
<protein>
    <recommendedName>
        <fullName evidence="16">Serine/threonine-protein kinase receptor</fullName>
        <ecNumber evidence="16">2.7.11.30</ecNumber>
    </recommendedName>
</protein>
<dbReference type="PROSITE" id="PS50011">
    <property type="entry name" value="PROTEIN_KINASE_DOM"/>
    <property type="match status" value="1"/>
</dbReference>
<feature type="domain" description="Protein kinase" evidence="17">
    <location>
        <begin position="208"/>
        <end position="500"/>
    </location>
</feature>
<evidence type="ECO:0000256" key="10">
    <source>
        <dbReference type="ARBA" id="ARBA00022989"/>
    </source>
</evidence>
<dbReference type="InParanoid" id="A0A1S3IPV1"/>
<dbReference type="GO" id="GO:0048185">
    <property type="term" value="F:activin binding"/>
    <property type="evidence" value="ECO:0007669"/>
    <property type="project" value="TreeGrafter"/>
</dbReference>
<dbReference type="Proteomes" id="UP000085678">
    <property type="component" value="Unplaced"/>
</dbReference>
<dbReference type="EC" id="2.7.11.30" evidence="16"/>
<dbReference type="CDD" id="cd23615">
    <property type="entry name" value="TFP_LU_ECD_ACVR2"/>
    <property type="match status" value="1"/>
</dbReference>
<evidence type="ECO:0000256" key="2">
    <source>
        <dbReference type="ARBA" id="ARBA00009605"/>
    </source>
</evidence>
<dbReference type="GO" id="GO:0005524">
    <property type="term" value="F:ATP binding"/>
    <property type="evidence" value="ECO:0007669"/>
    <property type="project" value="UniProtKB-UniRule"/>
</dbReference>
<keyword evidence="18" id="KW-1185">Reference proteome</keyword>
<dbReference type="PANTHER" id="PTHR23255:SF98">
    <property type="entry name" value="SERINE_THREONINE-PROTEIN KINASE RECEPTOR"/>
    <property type="match status" value="1"/>
</dbReference>
<evidence type="ECO:0000256" key="8">
    <source>
        <dbReference type="ARBA" id="ARBA00022777"/>
    </source>
</evidence>
<dbReference type="SUPFAM" id="SSF56112">
    <property type="entry name" value="Protein kinase-like (PK-like)"/>
    <property type="match status" value="1"/>
</dbReference>
<keyword evidence="7 14" id="KW-0547">Nucleotide-binding</keyword>
<evidence type="ECO:0000256" key="7">
    <source>
        <dbReference type="ARBA" id="ARBA00022741"/>
    </source>
</evidence>
<keyword evidence="5 16" id="KW-0812">Transmembrane</keyword>
<dbReference type="PROSITE" id="PS00108">
    <property type="entry name" value="PROTEIN_KINASE_ST"/>
    <property type="match status" value="1"/>
</dbReference>
<comment type="cofactor">
    <cofactor evidence="16">
        <name>Mg(2+)</name>
        <dbReference type="ChEBI" id="CHEBI:18420"/>
    </cofactor>
    <cofactor evidence="16">
        <name>Mn(2+)</name>
        <dbReference type="ChEBI" id="CHEBI:29035"/>
    </cofactor>
</comment>
<keyword evidence="6" id="KW-0732">Signal</keyword>
<dbReference type="FunFam" id="1.10.510.10:FF:000099">
    <property type="entry name" value="Serine/threonine-protein kinase receptor"/>
    <property type="match status" value="1"/>
</dbReference>
<evidence type="ECO:0000256" key="13">
    <source>
        <dbReference type="PIRSR" id="PIRSR037393-1"/>
    </source>
</evidence>
<keyword evidence="16" id="KW-0479">Metal-binding</keyword>
<keyword evidence="9 14" id="KW-0067">ATP-binding</keyword>
<keyword evidence="3 16" id="KW-0723">Serine/threonine-protein kinase</keyword>
<evidence type="ECO:0000256" key="6">
    <source>
        <dbReference type="ARBA" id="ARBA00022729"/>
    </source>
</evidence>
<keyword evidence="11 16" id="KW-0472">Membrane</keyword>
<keyword evidence="16" id="KW-0464">Manganese</keyword>
<evidence type="ECO:0000256" key="12">
    <source>
        <dbReference type="ARBA" id="ARBA00023170"/>
    </source>
</evidence>
<proteinExistence type="inferred from homology"/>
<evidence type="ECO:0000256" key="9">
    <source>
        <dbReference type="ARBA" id="ARBA00022840"/>
    </source>
</evidence>
<dbReference type="FunFam" id="3.30.200.20:FF:000094">
    <property type="entry name" value="Serine/threonine-protein kinase receptor"/>
    <property type="match status" value="1"/>
</dbReference>
<dbReference type="AlphaFoldDB" id="A0A1S3IPV1"/>
<evidence type="ECO:0000313" key="18">
    <source>
        <dbReference type="Proteomes" id="UP000085678"/>
    </source>
</evidence>
<dbReference type="FunCoup" id="A0A1S3IPV1">
    <property type="interactions" value="768"/>
</dbReference>
<gene>
    <name evidence="19" type="primary">LOC106166288</name>
</gene>
<sequence>MRSPKYGYQSTRLFHSNMLIKLITVGVVMLFAFDMATATTCEYYDSQVESFNTTEHCETPDTGKRVHCYASWKNTSLEFKLLKKGCWLDYSDCYGKEQCIENKDKPDKDVFFCCCDRDMCNTNISHVPLPTTPKPTGSPVVSIAPVYQNQQLIKTLIFSLVPLLAITIVVVITFFLWRRHKQIMYHQQIPTDEPLQEPPSPLMSLRPLQLLELKARGRFGTVWKAQLLNEFVAVKIFPIQDKQSWMREQEVYSLPLMKHENILKFTAAEKRGDNLNTELWLITEFHELGSLCDYLKGNLIAWNDMLKMAETMARGLAYLHEDIPGVKGSDGKPAVAHRDFKSKNVLMKKDMSCCIADFGLAMKFDPGSSPGETHGQVGTRRYMAPEVLEGAINFNRDAFMRIDMYACGLVLWEIVSRCSAADGPVEDYQLPFEDEVGQHPTLEDMQDAVVHKKVRPAFKEHWLKHGGLQAFCDTIEECWDQDAEARLSAGCVEERISQLVRLTAASTPLPQTAVITSSNNNPEVTQKESSI</sequence>
<evidence type="ECO:0000256" key="3">
    <source>
        <dbReference type="ARBA" id="ARBA00022527"/>
    </source>
</evidence>
<dbReference type="Gene3D" id="3.30.200.20">
    <property type="entry name" value="Phosphorylase Kinase, domain 1"/>
    <property type="match status" value="1"/>
</dbReference>
<dbReference type="SUPFAM" id="SSF57302">
    <property type="entry name" value="Snake toxin-like"/>
    <property type="match status" value="1"/>
</dbReference>
<dbReference type="Gene3D" id="1.10.510.10">
    <property type="entry name" value="Transferase(Phosphotransferase) domain 1"/>
    <property type="match status" value="1"/>
</dbReference>
<keyword evidence="12 16" id="KW-0675">Receptor</keyword>
<evidence type="ECO:0000256" key="5">
    <source>
        <dbReference type="ARBA" id="ARBA00022692"/>
    </source>
</evidence>
<dbReference type="Pfam" id="PF00069">
    <property type="entry name" value="Pkinase"/>
    <property type="match status" value="1"/>
</dbReference>
<feature type="active site" description="Proton acceptor" evidence="13">
    <location>
        <position position="339"/>
    </location>
</feature>
<evidence type="ECO:0000313" key="19">
    <source>
        <dbReference type="RefSeq" id="XP_013400247.1"/>
    </source>
</evidence>
<feature type="disulfide bond" evidence="15">
    <location>
        <begin position="41"/>
        <end position="68"/>
    </location>
</feature>
<dbReference type="PANTHER" id="PTHR23255">
    <property type="entry name" value="TRANSFORMING GROWTH FACTOR-BETA RECEPTOR TYPE I AND II"/>
    <property type="match status" value="1"/>
</dbReference>
<evidence type="ECO:0000256" key="14">
    <source>
        <dbReference type="PIRSR" id="PIRSR037393-2"/>
    </source>
</evidence>
<dbReference type="GO" id="GO:0071363">
    <property type="term" value="P:cellular response to growth factor stimulus"/>
    <property type="evidence" value="ECO:0007669"/>
    <property type="project" value="TreeGrafter"/>
</dbReference>
<dbReference type="InterPro" id="IPR017194">
    <property type="entry name" value="Transform_growth_fac-b_typ-2"/>
</dbReference>
<organism evidence="18 19">
    <name type="scientific">Lingula anatina</name>
    <name type="common">Brachiopod</name>
    <name type="synonym">Lingula unguis</name>
    <dbReference type="NCBI Taxonomy" id="7574"/>
    <lineage>
        <taxon>Eukaryota</taxon>
        <taxon>Metazoa</taxon>
        <taxon>Spiralia</taxon>
        <taxon>Lophotrochozoa</taxon>
        <taxon>Brachiopoda</taxon>
        <taxon>Linguliformea</taxon>
        <taxon>Lingulata</taxon>
        <taxon>Lingulida</taxon>
        <taxon>Linguloidea</taxon>
        <taxon>Lingulidae</taxon>
        <taxon>Lingula</taxon>
    </lineage>
</organism>
<dbReference type="STRING" id="7574.A0A1S3IPV1"/>
<keyword evidence="4 16" id="KW-0808">Transferase</keyword>
<evidence type="ECO:0000259" key="17">
    <source>
        <dbReference type="PROSITE" id="PS50011"/>
    </source>
</evidence>
<dbReference type="GO" id="GO:0017002">
    <property type="term" value="F:activin receptor activity"/>
    <property type="evidence" value="ECO:0007669"/>
    <property type="project" value="TreeGrafter"/>
</dbReference>
<feature type="binding site" evidence="14">
    <location>
        <position position="235"/>
    </location>
    <ligand>
        <name>ATP</name>
        <dbReference type="ChEBI" id="CHEBI:30616"/>
    </ligand>
</feature>
<accession>A0A1S3IPV1</accession>
<dbReference type="InterPro" id="IPR011009">
    <property type="entry name" value="Kinase-like_dom_sf"/>
</dbReference>
<feature type="disulfide bond" evidence="15">
    <location>
        <begin position="99"/>
        <end position="113"/>
    </location>
</feature>
<dbReference type="InterPro" id="IPR000333">
    <property type="entry name" value="TGFB_receptor"/>
</dbReference>
<dbReference type="KEGG" id="lak:106166288"/>
<evidence type="ECO:0000256" key="11">
    <source>
        <dbReference type="ARBA" id="ARBA00023136"/>
    </source>
</evidence>
<comment type="catalytic activity">
    <reaction evidence="16">
        <text>L-threonyl-[receptor-protein] + ATP = O-phospho-L-threonyl-[receptor-protein] + ADP + H(+)</text>
        <dbReference type="Rhea" id="RHEA:44880"/>
        <dbReference type="Rhea" id="RHEA-COMP:11024"/>
        <dbReference type="Rhea" id="RHEA-COMP:11025"/>
        <dbReference type="ChEBI" id="CHEBI:15378"/>
        <dbReference type="ChEBI" id="CHEBI:30013"/>
        <dbReference type="ChEBI" id="CHEBI:30616"/>
        <dbReference type="ChEBI" id="CHEBI:61977"/>
        <dbReference type="ChEBI" id="CHEBI:456216"/>
        <dbReference type="EC" id="2.7.11.30"/>
    </reaction>
</comment>
<keyword evidence="16" id="KW-0460">Magnesium</keyword>
<keyword evidence="15" id="KW-1015">Disulfide bond</keyword>
<dbReference type="InterPro" id="IPR045860">
    <property type="entry name" value="Snake_toxin-like_sf"/>
</dbReference>
<comment type="subcellular location">
    <subcellularLocation>
        <location evidence="1 16">Membrane</location>
        <topology evidence="1 16">Single-pass type I membrane protein</topology>
    </subcellularLocation>
</comment>
<dbReference type="GO" id="GO:0048179">
    <property type="term" value="C:activin receptor complex"/>
    <property type="evidence" value="ECO:0007669"/>
    <property type="project" value="TreeGrafter"/>
</dbReference>
<feature type="transmembrane region" description="Helical" evidence="16">
    <location>
        <begin position="156"/>
        <end position="177"/>
    </location>
</feature>
<dbReference type="GO" id="GO:0046872">
    <property type="term" value="F:metal ion binding"/>
    <property type="evidence" value="ECO:0007669"/>
    <property type="project" value="UniProtKB-KW"/>
</dbReference>
<dbReference type="RefSeq" id="XP_013400247.1">
    <property type="nucleotide sequence ID" value="XM_013544793.1"/>
</dbReference>
<dbReference type="OrthoDB" id="547665at2759"/>
<comment type="similarity">
    <text evidence="2 16">Belongs to the protein kinase superfamily. TKL Ser/Thr protein kinase family. TGFB receptor subfamily.</text>
</comment>
<dbReference type="InterPro" id="IPR000719">
    <property type="entry name" value="Prot_kinase_dom"/>
</dbReference>
<dbReference type="PIRSF" id="PIRSF037393">
    <property type="entry name" value="TGFRII"/>
    <property type="match status" value="1"/>
</dbReference>
<evidence type="ECO:0000256" key="1">
    <source>
        <dbReference type="ARBA" id="ARBA00004479"/>
    </source>
</evidence>
<dbReference type="GeneID" id="106166288"/>
<keyword evidence="8 16" id="KW-0418">Kinase</keyword>
<dbReference type="CDD" id="cd14053">
    <property type="entry name" value="STKc_ACVR2"/>
    <property type="match status" value="1"/>
</dbReference>